<sequence length="282" mass="29804">MVQAIPAETGNHIRPFRRPWGEALQRKAGCSPSESDSPPRRLKERHHHVANQAKGRRSLARHAALPGEANSATSTSVAGERGRRRAPIQKSTLGLLWEATPKVPTQRVAALAVAGILVAGISTTAPTQAASNVTAQSPSKASVVTADATANLSFVRVVSTSTPSANKPGTNAASSDVQALNDPSAAQAFAASQLASLGWGQDQMSCLVSLWNRESSWKTTAENPSSLAYGIAQSLPAEKMASTGADYRTNYKTQITWGLGYIKQRYGSPCGAWGHSQSVGWY</sequence>
<keyword evidence="3" id="KW-1185">Reference proteome</keyword>
<evidence type="ECO:0000313" key="2">
    <source>
        <dbReference type="EMBL" id="ABY21813.1"/>
    </source>
</evidence>
<dbReference type="SUPFAM" id="SSF53955">
    <property type="entry name" value="Lysozyme-like"/>
    <property type="match status" value="1"/>
</dbReference>
<name>A9WLN3_RENSM</name>
<dbReference type="EMBL" id="CP000910">
    <property type="protein sequence ID" value="ABY21813.1"/>
    <property type="molecule type" value="Genomic_DNA"/>
</dbReference>
<proteinExistence type="predicted"/>
<dbReference type="KEGG" id="rsa:RSal33209_0056"/>
<gene>
    <name evidence="2" type="ordered locus">RSal33209_0056</name>
</gene>
<evidence type="ECO:0000313" key="3">
    <source>
        <dbReference type="Proteomes" id="UP000002007"/>
    </source>
</evidence>
<feature type="region of interest" description="Disordered" evidence="1">
    <location>
        <begin position="24"/>
        <end position="85"/>
    </location>
</feature>
<dbReference type="AlphaFoldDB" id="A9WLN3"/>
<accession>A9WLN3</accession>
<evidence type="ECO:0000256" key="1">
    <source>
        <dbReference type="SAM" id="MobiDB-lite"/>
    </source>
</evidence>
<dbReference type="eggNOG" id="COG3206">
    <property type="taxonomic scope" value="Bacteria"/>
</dbReference>
<organism evidence="2 3">
    <name type="scientific">Renibacterium salmoninarum (strain ATCC 33209 / DSM 20767 / JCM 11484 / NBRC 15589 / NCIMB 2235)</name>
    <dbReference type="NCBI Taxonomy" id="288705"/>
    <lineage>
        <taxon>Bacteria</taxon>
        <taxon>Bacillati</taxon>
        <taxon>Actinomycetota</taxon>
        <taxon>Actinomycetes</taxon>
        <taxon>Micrococcales</taxon>
        <taxon>Micrococcaceae</taxon>
        <taxon>Renibacterium</taxon>
    </lineage>
</organism>
<dbReference type="STRING" id="288705.RSal33209_0056"/>
<dbReference type="InterPro" id="IPR023346">
    <property type="entry name" value="Lysozyme-like_dom_sf"/>
</dbReference>
<feature type="compositionally biased region" description="Basic residues" evidence="1">
    <location>
        <begin position="40"/>
        <end position="60"/>
    </location>
</feature>
<dbReference type="HOGENOM" id="CLU_059319_3_0_11"/>
<reference evidence="3" key="1">
    <citation type="journal article" date="2008" name="J. Bacteriol.">
        <title>Genome sequence of the fish pathogen Renibacterium salmoninarum suggests reductive evolution away from an environmental Arthrobacter ancestor.</title>
        <authorList>
            <person name="Wiens G.D."/>
            <person name="Rockey D.D."/>
            <person name="Wu Z."/>
            <person name="Chang J."/>
            <person name="Levy R."/>
            <person name="Crane S."/>
            <person name="Chen D.S."/>
            <person name="Capri G.R."/>
            <person name="Burnett J.R."/>
            <person name="Sudheesh P.S."/>
            <person name="Schipma M.J."/>
            <person name="Burd H."/>
            <person name="Bhattacharyya A."/>
            <person name="Rhodes L.D."/>
            <person name="Kaul R."/>
            <person name="Strom M.S."/>
        </authorList>
    </citation>
    <scope>NUCLEOTIDE SEQUENCE [LARGE SCALE GENOMIC DNA]</scope>
    <source>
        <strain evidence="3">ATCC 33209 / DSM 20767 / JCM 11484 / NBRC 15589 / NCIMB 2235</strain>
    </source>
</reference>
<protein>
    <submittedName>
        <fullName evidence="2">Hypothetical transglycosylase</fullName>
    </submittedName>
</protein>
<dbReference type="Proteomes" id="UP000002007">
    <property type="component" value="Chromosome"/>
</dbReference>